<evidence type="ECO:0000313" key="3">
    <source>
        <dbReference type="Proteomes" id="UP000184510"/>
    </source>
</evidence>
<protein>
    <submittedName>
        <fullName evidence="2">Uncharacterized protein</fullName>
    </submittedName>
</protein>
<feature type="transmembrane region" description="Helical" evidence="1">
    <location>
        <begin position="137"/>
        <end position="158"/>
    </location>
</feature>
<keyword evidence="1" id="KW-1133">Transmembrane helix</keyword>
<keyword evidence="1" id="KW-0812">Transmembrane</keyword>
<gene>
    <name evidence="2" type="ORF">SAMN02745181_0888</name>
</gene>
<accession>A0A1M6E0I0</accession>
<feature type="transmembrane region" description="Helical" evidence="1">
    <location>
        <begin position="12"/>
        <end position="34"/>
    </location>
</feature>
<reference evidence="2 3" key="1">
    <citation type="submission" date="2016-11" db="EMBL/GenBank/DDBJ databases">
        <authorList>
            <person name="Jaros S."/>
            <person name="Januszkiewicz K."/>
            <person name="Wedrychowicz H."/>
        </authorList>
    </citation>
    <scope>NUCLEOTIDE SEQUENCE [LARGE SCALE GENOMIC DNA]</scope>
    <source>
        <strain evidence="2 3">DSM 18772</strain>
    </source>
</reference>
<keyword evidence="3" id="KW-1185">Reference proteome</keyword>
<dbReference type="EMBL" id="FQYR01000002">
    <property type="protein sequence ID" value="SHI78778.1"/>
    <property type="molecule type" value="Genomic_DNA"/>
</dbReference>
<dbReference type="RefSeq" id="WP_143158262.1">
    <property type="nucleotide sequence ID" value="NZ_FQYR01000002.1"/>
</dbReference>
<dbReference type="Proteomes" id="UP000184510">
    <property type="component" value="Unassembled WGS sequence"/>
</dbReference>
<sequence>MGVLRRIFSLERLPWNAFVLVTCYWLLAFGLSVLELSAENWKAWWNPELFRESAWREGESIYGGWAMRCCHKWVESEGDFAAVFAMLMVITSFIKGVKVSVLGWIIKKLLKKLQARWSCFWRGPPEERKEFLRSFEWLPSSLLIGVSIYWGLAFLSVFNGGRKWLDWAMFKDPGELLSRGVFDIYSYVNVGKRAEFMESDTSYLVLLLCLSWLLGCVAYFLGLRAVEVLKAKKG</sequence>
<dbReference type="STRING" id="1123071.SAMN02745181_0888"/>
<evidence type="ECO:0000256" key="1">
    <source>
        <dbReference type="SAM" id="Phobius"/>
    </source>
</evidence>
<feature type="transmembrane region" description="Helical" evidence="1">
    <location>
        <begin position="203"/>
        <end position="223"/>
    </location>
</feature>
<dbReference type="InParanoid" id="A0A1M6E0I0"/>
<feature type="transmembrane region" description="Helical" evidence="1">
    <location>
        <begin position="81"/>
        <end position="106"/>
    </location>
</feature>
<organism evidence="2 3">
    <name type="scientific">Rubritalea squalenifaciens DSM 18772</name>
    <dbReference type="NCBI Taxonomy" id="1123071"/>
    <lineage>
        <taxon>Bacteria</taxon>
        <taxon>Pseudomonadati</taxon>
        <taxon>Verrucomicrobiota</taxon>
        <taxon>Verrucomicrobiia</taxon>
        <taxon>Verrucomicrobiales</taxon>
        <taxon>Rubritaleaceae</taxon>
        <taxon>Rubritalea</taxon>
    </lineage>
</organism>
<evidence type="ECO:0000313" key="2">
    <source>
        <dbReference type="EMBL" id="SHI78778.1"/>
    </source>
</evidence>
<proteinExistence type="predicted"/>
<keyword evidence="1" id="KW-0472">Membrane</keyword>
<name>A0A1M6E0I0_9BACT</name>
<dbReference type="AlphaFoldDB" id="A0A1M6E0I0"/>